<feature type="transmembrane region" description="Helical" evidence="1">
    <location>
        <begin position="95"/>
        <end position="113"/>
    </location>
</feature>
<name>A0A3B0XT69_9ZZZZ</name>
<dbReference type="AlphaFoldDB" id="A0A3B0XT69"/>
<dbReference type="InterPro" id="IPR007401">
    <property type="entry name" value="DUF454"/>
</dbReference>
<organism evidence="2">
    <name type="scientific">hydrothermal vent metagenome</name>
    <dbReference type="NCBI Taxonomy" id="652676"/>
    <lineage>
        <taxon>unclassified sequences</taxon>
        <taxon>metagenomes</taxon>
        <taxon>ecological metagenomes</taxon>
    </lineage>
</organism>
<feature type="transmembrane region" description="Helical" evidence="1">
    <location>
        <begin position="12"/>
        <end position="38"/>
    </location>
</feature>
<dbReference type="PIRSF" id="PIRSF016789">
    <property type="entry name" value="DUF454"/>
    <property type="match status" value="1"/>
</dbReference>
<feature type="transmembrane region" description="Helical" evidence="1">
    <location>
        <begin position="70"/>
        <end position="89"/>
    </location>
</feature>
<keyword evidence="1" id="KW-1133">Transmembrane helix</keyword>
<keyword evidence="1" id="KW-0812">Transmembrane</keyword>
<keyword evidence="1" id="KW-0472">Membrane</keyword>
<gene>
    <name evidence="2" type="ORF">MNBD_GAMMA10-1954</name>
</gene>
<sequence length="132" mass="15071">MKAVYFSLAWLFFALGAVGVLLPVLPTTPFMLLALWAFSRSSERFHQWLYYHRFFGPPLQKWDKYGVIPLPAKIMSVSFMSISFSYMLAFSPVAIWLKLLIAAVMLYGAWFVLSKPSYPPKLETDPVNTPPS</sequence>
<proteinExistence type="predicted"/>
<protein>
    <recommendedName>
        <fullName evidence="3">Inner membrane protein YbaN</fullName>
    </recommendedName>
</protein>
<dbReference type="EMBL" id="UOFJ01000222">
    <property type="protein sequence ID" value="VAW66497.1"/>
    <property type="molecule type" value="Genomic_DNA"/>
</dbReference>
<dbReference type="Pfam" id="PF04304">
    <property type="entry name" value="DUF454"/>
    <property type="match status" value="1"/>
</dbReference>
<dbReference type="PANTHER" id="PTHR35813">
    <property type="entry name" value="INNER MEMBRANE PROTEIN YBAN"/>
    <property type="match status" value="1"/>
</dbReference>
<evidence type="ECO:0000313" key="2">
    <source>
        <dbReference type="EMBL" id="VAW66497.1"/>
    </source>
</evidence>
<dbReference type="GO" id="GO:0005886">
    <property type="term" value="C:plasma membrane"/>
    <property type="evidence" value="ECO:0007669"/>
    <property type="project" value="TreeGrafter"/>
</dbReference>
<reference evidence="2" key="1">
    <citation type="submission" date="2018-06" db="EMBL/GenBank/DDBJ databases">
        <authorList>
            <person name="Zhirakovskaya E."/>
        </authorList>
    </citation>
    <scope>NUCLEOTIDE SEQUENCE</scope>
</reference>
<accession>A0A3B0XT69</accession>
<evidence type="ECO:0008006" key="3">
    <source>
        <dbReference type="Google" id="ProtNLM"/>
    </source>
</evidence>
<evidence type="ECO:0000256" key="1">
    <source>
        <dbReference type="SAM" id="Phobius"/>
    </source>
</evidence>
<dbReference type="PANTHER" id="PTHR35813:SF1">
    <property type="entry name" value="INNER MEMBRANE PROTEIN YBAN"/>
    <property type="match status" value="1"/>
</dbReference>